<dbReference type="SUPFAM" id="SSF50475">
    <property type="entry name" value="FMN-binding split barrel"/>
    <property type="match status" value="1"/>
</dbReference>
<dbReference type="EMBL" id="CP091511">
    <property type="protein sequence ID" value="UOO90119.1"/>
    <property type="molecule type" value="Genomic_DNA"/>
</dbReference>
<dbReference type="Proteomes" id="UP000832011">
    <property type="component" value="Chromosome"/>
</dbReference>
<dbReference type="InterPro" id="IPR002563">
    <property type="entry name" value="Flavin_Rdtase-like_dom"/>
</dbReference>
<evidence type="ECO:0000256" key="1">
    <source>
        <dbReference type="ARBA" id="ARBA00023002"/>
    </source>
</evidence>
<gene>
    <name evidence="3" type="ORF">LVJ82_03790</name>
</gene>
<reference evidence="3 4" key="1">
    <citation type="journal article" date="2022" name="Res Sq">
        <title>Evolution of multicellular longitudinally dividing oral cavity symbionts (Neisseriaceae).</title>
        <authorList>
            <person name="Nyongesa S."/>
            <person name="Weber P."/>
            <person name="Bernet E."/>
            <person name="Pullido F."/>
            <person name="Nieckarz M."/>
            <person name="Delaby M."/>
            <person name="Nieves C."/>
            <person name="Viehboeck T."/>
            <person name="Krause N."/>
            <person name="Rivera-Millot A."/>
            <person name="Nakamura A."/>
            <person name="Vischer N."/>
            <person name="VanNieuwenhze M."/>
            <person name="Brun Y."/>
            <person name="Cava F."/>
            <person name="Bulgheresi S."/>
            <person name="Veyrier F."/>
        </authorList>
    </citation>
    <scope>NUCLEOTIDE SEQUENCE [LARGE SCALE GENOMIC DNA]</scope>
    <source>
        <strain evidence="3 4">SN4</strain>
    </source>
</reference>
<dbReference type="PANTHER" id="PTHR30466:SF1">
    <property type="entry name" value="FMN REDUCTASE (NADH) RUTF"/>
    <property type="match status" value="1"/>
</dbReference>
<dbReference type="Gene3D" id="2.30.110.10">
    <property type="entry name" value="Electron Transport, Fmn-binding Protein, Chain A"/>
    <property type="match status" value="1"/>
</dbReference>
<evidence type="ECO:0000313" key="4">
    <source>
        <dbReference type="Proteomes" id="UP000832011"/>
    </source>
</evidence>
<dbReference type="Pfam" id="PF01613">
    <property type="entry name" value="Flavin_Reduct"/>
    <property type="match status" value="1"/>
</dbReference>
<sequence length="165" mass="18163">MVNVSEFRNGMCLLTGAVNVITTSGDTGRFGFTASAVCSVTDSPPTLLVCMNRSSSSHCHFKDNGILSVNVLGGHHQDVSQAFSSKISMEERFTHGDWSTLVTGAPVLSDALVSFDCRVQHMHDIGTHSIFFCEVEAIRMDEDADRHGLIYFNRDYHQVGKLIHK</sequence>
<organism evidence="3 4">
    <name type="scientific">Vitreoscilla massiliensis</name>
    <dbReference type="NCBI Taxonomy" id="1689272"/>
    <lineage>
        <taxon>Bacteria</taxon>
        <taxon>Pseudomonadati</taxon>
        <taxon>Pseudomonadota</taxon>
        <taxon>Betaproteobacteria</taxon>
        <taxon>Neisseriales</taxon>
        <taxon>Neisseriaceae</taxon>
        <taxon>Vitreoscilla</taxon>
    </lineage>
</organism>
<protein>
    <submittedName>
        <fullName evidence="3">Flavin reductase</fullName>
    </submittedName>
</protein>
<dbReference type="SMART" id="SM00903">
    <property type="entry name" value="Flavin_Reduct"/>
    <property type="match status" value="1"/>
</dbReference>
<dbReference type="InterPro" id="IPR050268">
    <property type="entry name" value="NADH-dep_flavin_reductase"/>
</dbReference>
<evidence type="ECO:0000259" key="2">
    <source>
        <dbReference type="SMART" id="SM00903"/>
    </source>
</evidence>
<keyword evidence="1" id="KW-0560">Oxidoreductase</keyword>
<dbReference type="PANTHER" id="PTHR30466">
    <property type="entry name" value="FLAVIN REDUCTASE"/>
    <property type="match status" value="1"/>
</dbReference>
<dbReference type="InterPro" id="IPR012349">
    <property type="entry name" value="Split_barrel_FMN-bd"/>
</dbReference>
<name>A0ABY4E3P2_9NEIS</name>
<evidence type="ECO:0000313" key="3">
    <source>
        <dbReference type="EMBL" id="UOO90119.1"/>
    </source>
</evidence>
<accession>A0ABY4E3P2</accession>
<proteinExistence type="predicted"/>
<feature type="domain" description="Flavin reductase like" evidence="2">
    <location>
        <begin position="11"/>
        <end position="158"/>
    </location>
</feature>
<keyword evidence="4" id="KW-1185">Reference proteome</keyword>
<dbReference type="RefSeq" id="WP_058355987.1">
    <property type="nucleotide sequence ID" value="NZ_CABKVG010000008.1"/>
</dbReference>